<organism evidence="1">
    <name type="scientific">marine sediment metagenome</name>
    <dbReference type="NCBI Taxonomy" id="412755"/>
    <lineage>
        <taxon>unclassified sequences</taxon>
        <taxon>metagenomes</taxon>
        <taxon>ecological metagenomes</taxon>
    </lineage>
</organism>
<gene>
    <name evidence="1" type="ORF">LCGC14_1214310</name>
</gene>
<reference evidence="1" key="1">
    <citation type="journal article" date="2015" name="Nature">
        <title>Complex archaea that bridge the gap between prokaryotes and eukaryotes.</title>
        <authorList>
            <person name="Spang A."/>
            <person name="Saw J.H."/>
            <person name="Jorgensen S.L."/>
            <person name="Zaremba-Niedzwiedzka K."/>
            <person name="Martijn J."/>
            <person name="Lind A.E."/>
            <person name="van Eijk R."/>
            <person name="Schleper C."/>
            <person name="Guy L."/>
            <person name="Ettema T.J."/>
        </authorList>
    </citation>
    <scope>NUCLEOTIDE SEQUENCE</scope>
</reference>
<accession>A0A0F9LD92</accession>
<dbReference type="AlphaFoldDB" id="A0A0F9LD92"/>
<name>A0A0F9LD92_9ZZZZ</name>
<protein>
    <submittedName>
        <fullName evidence="1">Uncharacterized protein</fullName>
    </submittedName>
</protein>
<dbReference type="EMBL" id="LAZR01006342">
    <property type="protein sequence ID" value="KKM92859.1"/>
    <property type="molecule type" value="Genomic_DNA"/>
</dbReference>
<sequence length="96" mass="10732">MEQALRDGLPQQLLEKVDEATWAIIRLHDFQGGDSGLALGLHVMKAIKILASPFMLTKPGFTMILAEEKETFDTILQLALWTGYLVCQEEMRGRAA</sequence>
<proteinExistence type="predicted"/>
<evidence type="ECO:0000313" key="1">
    <source>
        <dbReference type="EMBL" id="KKM92859.1"/>
    </source>
</evidence>
<comment type="caution">
    <text evidence="1">The sequence shown here is derived from an EMBL/GenBank/DDBJ whole genome shotgun (WGS) entry which is preliminary data.</text>
</comment>